<evidence type="ECO:0000313" key="5">
    <source>
        <dbReference type="Proteomes" id="UP000504607"/>
    </source>
</evidence>
<dbReference type="OrthoDB" id="681454at2759"/>
<accession>A0A6I9QAE5</accession>
<dbReference type="InParanoid" id="A0A6I9QAE5"/>
<dbReference type="RefSeq" id="XP_010905537.1">
    <property type="nucleotide sequence ID" value="XM_010907235.3"/>
</dbReference>
<dbReference type="AlphaFoldDB" id="A0A6I9QAE5"/>
<name>A0A6I9QAE5_ELAGV</name>
<dbReference type="Pfam" id="PF00571">
    <property type="entry name" value="CBS"/>
    <property type="match status" value="1"/>
</dbReference>
<dbReference type="KEGG" id="egu:105032713"/>
<proteinExistence type="predicted"/>
<evidence type="ECO:0000259" key="4">
    <source>
        <dbReference type="PROSITE" id="PS51371"/>
    </source>
</evidence>
<protein>
    <submittedName>
        <fullName evidence="6">CBS domain-containing protein CBSX5</fullName>
    </submittedName>
</protein>
<gene>
    <name evidence="6" type="primary">LOC105032713</name>
</gene>
<dbReference type="PROSITE" id="PS51371">
    <property type="entry name" value="CBS"/>
    <property type="match status" value="1"/>
</dbReference>
<dbReference type="InterPro" id="IPR000644">
    <property type="entry name" value="CBS_dom"/>
</dbReference>
<keyword evidence="5" id="KW-1185">Reference proteome</keyword>
<dbReference type="InterPro" id="IPR046342">
    <property type="entry name" value="CBS_dom_sf"/>
</dbReference>
<dbReference type="Gene3D" id="3.10.580.10">
    <property type="entry name" value="CBS-domain"/>
    <property type="match status" value="1"/>
</dbReference>
<evidence type="ECO:0000256" key="3">
    <source>
        <dbReference type="PROSITE-ProRule" id="PRU00703"/>
    </source>
</evidence>
<dbReference type="Proteomes" id="UP000504607">
    <property type="component" value="Unplaced"/>
</dbReference>
<evidence type="ECO:0000256" key="2">
    <source>
        <dbReference type="ARBA" id="ARBA00023122"/>
    </source>
</evidence>
<dbReference type="PANTHER" id="PTHR13780:SF128">
    <property type="entry name" value="CBS DOMAIN-CONTAINING PROTEIN"/>
    <property type="match status" value="1"/>
</dbReference>
<sequence length="381" mass="40640">MAVSLRSHEVSDLCIGKPALKSLPLSATAGDALLALKKGGDTCLGVSAADRSSPERKLIAGKLCVVDILCFLCVDENLDSPVDALKKPISDLLSKDAALVRRVESHSSVLEALDVILDGASCLVVPIRSGGRRKLHHHSAGGGGGGGGGAEFCWLTQEDFVRYFFNSIAHFAPIAAHSVSSLGLVRSNVLAIQYDDAALNALPLIRRALADQTSVAVITDDGKLVGEISPSTLAACDETVAAALVMLSVGDLMAYIDYCGSPPEATVRAIKAGLREKGFKGMLELMEEELFSPLSSSSSEDEESAGRKLRRVRSMGMQRSSEEAIVCYSESSLVAVMVQALAHRVNYVWVVDEEDYSLLGIVTFADVLKVFREQLERPQGF</sequence>
<evidence type="ECO:0000313" key="6">
    <source>
        <dbReference type="RefSeq" id="XP_010905537.1"/>
    </source>
</evidence>
<feature type="domain" description="CBS" evidence="4">
    <location>
        <begin position="317"/>
        <end position="377"/>
    </location>
</feature>
<dbReference type="InterPro" id="IPR050511">
    <property type="entry name" value="AMPK_gamma/SDS23_families"/>
</dbReference>
<evidence type="ECO:0000256" key="1">
    <source>
        <dbReference type="ARBA" id="ARBA00022737"/>
    </source>
</evidence>
<dbReference type="FunCoup" id="A0A6I9QAE5">
    <property type="interactions" value="1245"/>
</dbReference>
<dbReference type="GeneID" id="105032713"/>
<organism evidence="5 6">
    <name type="scientific">Elaeis guineensis var. tenera</name>
    <name type="common">Oil palm</name>
    <dbReference type="NCBI Taxonomy" id="51953"/>
    <lineage>
        <taxon>Eukaryota</taxon>
        <taxon>Viridiplantae</taxon>
        <taxon>Streptophyta</taxon>
        <taxon>Embryophyta</taxon>
        <taxon>Tracheophyta</taxon>
        <taxon>Spermatophyta</taxon>
        <taxon>Magnoliopsida</taxon>
        <taxon>Liliopsida</taxon>
        <taxon>Arecaceae</taxon>
        <taxon>Arecoideae</taxon>
        <taxon>Cocoseae</taxon>
        <taxon>Elaeidinae</taxon>
        <taxon>Elaeis</taxon>
    </lineage>
</organism>
<reference evidence="6" key="1">
    <citation type="submission" date="2025-08" db="UniProtKB">
        <authorList>
            <consortium name="RefSeq"/>
        </authorList>
    </citation>
    <scope>IDENTIFICATION</scope>
</reference>
<dbReference type="PANTHER" id="PTHR13780">
    <property type="entry name" value="AMP-ACTIVATED PROTEIN KINASE, GAMMA REGULATORY SUBUNIT"/>
    <property type="match status" value="1"/>
</dbReference>
<keyword evidence="2 3" id="KW-0129">CBS domain</keyword>
<dbReference type="GO" id="GO:0005634">
    <property type="term" value="C:nucleus"/>
    <property type="evidence" value="ECO:0007669"/>
    <property type="project" value="TreeGrafter"/>
</dbReference>
<dbReference type="GO" id="GO:0005737">
    <property type="term" value="C:cytoplasm"/>
    <property type="evidence" value="ECO:0007669"/>
    <property type="project" value="TreeGrafter"/>
</dbReference>
<dbReference type="SUPFAM" id="SSF54631">
    <property type="entry name" value="CBS-domain pair"/>
    <property type="match status" value="1"/>
</dbReference>
<keyword evidence="1" id="KW-0677">Repeat</keyword>